<evidence type="ECO:0000256" key="1">
    <source>
        <dbReference type="SAM" id="MobiDB-lite"/>
    </source>
</evidence>
<feature type="compositionally biased region" description="Basic and acidic residues" evidence="1">
    <location>
        <begin position="53"/>
        <end position="64"/>
    </location>
</feature>
<dbReference type="EMBL" id="AGBW02008417">
    <property type="protein sequence ID" value="OWR53441.1"/>
    <property type="molecule type" value="Genomic_DNA"/>
</dbReference>
<feature type="region of interest" description="Disordered" evidence="1">
    <location>
        <begin position="212"/>
        <end position="312"/>
    </location>
</feature>
<keyword evidence="3" id="KW-1185">Reference proteome</keyword>
<feature type="non-terminal residue" evidence="2">
    <location>
        <position position="1"/>
    </location>
</feature>
<dbReference type="STRING" id="278856.A0A212FI85"/>
<comment type="caution">
    <text evidence="2">The sequence shown here is derived from an EMBL/GenBank/DDBJ whole genome shotgun (WGS) entry which is preliminary data.</text>
</comment>
<proteinExistence type="predicted"/>
<name>A0A212FI85_DANPL</name>
<dbReference type="InParanoid" id="A0A212FI85"/>
<feature type="compositionally biased region" description="Basic and acidic residues" evidence="1">
    <location>
        <begin position="275"/>
        <end position="286"/>
    </location>
</feature>
<feature type="region of interest" description="Disordered" evidence="1">
    <location>
        <begin position="146"/>
        <end position="185"/>
    </location>
</feature>
<feature type="compositionally biased region" description="Polar residues" evidence="1">
    <location>
        <begin position="112"/>
        <end position="124"/>
    </location>
</feature>
<feature type="compositionally biased region" description="Low complexity" evidence="1">
    <location>
        <begin position="291"/>
        <end position="300"/>
    </location>
</feature>
<feature type="compositionally biased region" description="Basic residues" evidence="1">
    <location>
        <begin position="165"/>
        <end position="175"/>
    </location>
</feature>
<protein>
    <submittedName>
        <fullName evidence="2">Uncharacterized protein</fullName>
    </submittedName>
</protein>
<feature type="compositionally biased region" description="Low complexity" evidence="1">
    <location>
        <begin position="150"/>
        <end position="162"/>
    </location>
</feature>
<evidence type="ECO:0000313" key="3">
    <source>
        <dbReference type="Proteomes" id="UP000007151"/>
    </source>
</evidence>
<gene>
    <name evidence="2" type="ORF">KGM_210620B</name>
</gene>
<accession>A0A212FI85</accession>
<dbReference type="Proteomes" id="UP000007151">
    <property type="component" value="Unassembled WGS sequence"/>
</dbReference>
<evidence type="ECO:0000313" key="2">
    <source>
        <dbReference type="EMBL" id="OWR53441.1"/>
    </source>
</evidence>
<feature type="compositionally biased region" description="Polar residues" evidence="1">
    <location>
        <begin position="65"/>
        <end position="85"/>
    </location>
</feature>
<feature type="region of interest" description="Disordered" evidence="1">
    <location>
        <begin position="53"/>
        <end position="124"/>
    </location>
</feature>
<feature type="compositionally biased region" description="Basic and acidic residues" evidence="1">
    <location>
        <begin position="87"/>
        <end position="106"/>
    </location>
</feature>
<dbReference type="AlphaFoldDB" id="A0A212FI85"/>
<sequence>RNSSTSRGKRFTFQSTVRQLERRRLAEKLSKEADLKEQQRLTELEAMRRVEEEFQRKRAREKANIRQQLRLVTSGANSMPSPTHNNKSRDDPDGSCRESSAVDRRDGRLRHSNASSEISGRSKSSTPIRCVELSEWRTCPSARVYRDWSGPGPAHAHPPACARMPKTHGHTHHNGSARQTNFPKEGNKLLTSHNVLDMRQTLTISIGLESEAFSGSPRSDNYRLEFARGRSPRSPPRTPHSPSTPRTPRPPRLTPRSPSSTSGSDLSIRQPIKISEPHIRDMTKEEDAVETTIIPTIRPGRPGPPDRSLAVR</sequence>
<organism evidence="2 3">
    <name type="scientific">Danaus plexippus plexippus</name>
    <dbReference type="NCBI Taxonomy" id="278856"/>
    <lineage>
        <taxon>Eukaryota</taxon>
        <taxon>Metazoa</taxon>
        <taxon>Ecdysozoa</taxon>
        <taxon>Arthropoda</taxon>
        <taxon>Hexapoda</taxon>
        <taxon>Insecta</taxon>
        <taxon>Pterygota</taxon>
        <taxon>Neoptera</taxon>
        <taxon>Endopterygota</taxon>
        <taxon>Lepidoptera</taxon>
        <taxon>Glossata</taxon>
        <taxon>Ditrysia</taxon>
        <taxon>Papilionoidea</taxon>
        <taxon>Nymphalidae</taxon>
        <taxon>Danainae</taxon>
        <taxon>Danaini</taxon>
        <taxon>Danaina</taxon>
        <taxon>Danaus</taxon>
        <taxon>Danaus</taxon>
    </lineage>
</organism>
<reference evidence="2 3" key="1">
    <citation type="journal article" date="2011" name="Cell">
        <title>The monarch butterfly genome yields insights into long-distance migration.</title>
        <authorList>
            <person name="Zhan S."/>
            <person name="Merlin C."/>
            <person name="Boore J.L."/>
            <person name="Reppert S.M."/>
        </authorList>
    </citation>
    <scope>NUCLEOTIDE SEQUENCE [LARGE SCALE GENOMIC DNA]</scope>
    <source>
        <strain evidence="2">F-2</strain>
    </source>
</reference>
<dbReference type="KEGG" id="dpl:KGM_210620B"/>